<sequence>MYQTRTLDFAIGEDDSASTTYENISSFTATLVIASMMTRTELASVRTVLHINVKTEFYRSDEFICCQMQHHVRTQYETEPPSRQTIQERYRKCIETGNVLRKRTVSGKAQVRRISNVCKVHILLGINFIQHVHCKCVDDYLFEELALAELCTRTA</sequence>
<accession>A0ABQ8TT68</accession>
<protein>
    <submittedName>
        <fullName evidence="1">Uncharacterized protein</fullName>
    </submittedName>
</protein>
<comment type="caution">
    <text evidence="1">The sequence shown here is derived from an EMBL/GenBank/DDBJ whole genome shotgun (WGS) entry which is preliminary data.</text>
</comment>
<evidence type="ECO:0000313" key="2">
    <source>
        <dbReference type="Proteomes" id="UP001148838"/>
    </source>
</evidence>
<gene>
    <name evidence="1" type="ORF">ANN_00435</name>
</gene>
<keyword evidence="2" id="KW-1185">Reference proteome</keyword>
<evidence type="ECO:0000313" key="1">
    <source>
        <dbReference type="EMBL" id="KAJ4449041.1"/>
    </source>
</evidence>
<reference evidence="1 2" key="1">
    <citation type="journal article" date="2022" name="Allergy">
        <title>Genome assembly and annotation of Periplaneta americana reveal a comprehensive cockroach allergen profile.</title>
        <authorList>
            <person name="Wang L."/>
            <person name="Xiong Q."/>
            <person name="Saelim N."/>
            <person name="Wang L."/>
            <person name="Nong W."/>
            <person name="Wan A.T."/>
            <person name="Shi M."/>
            <person name="Liu X."/>
            <person name="Cao Q."/>
            <person name="Hui J.H.L."/>
            <person name="Sookrung N."/>
            <person name="Leung T.F."/>
            <person name="Tungtrongchitr A."/>
            <person name="Tsui S.K.W."/>
        </authorList>
    </citation>
    <scope>NUCLEOTIDE SEQUENCE [LARGE SCALE GENOMIC DNA]</scope>
    <source>
        <strain evidence="1">PWHHKU_190912</strain>
    </source>
</reference>
<dbReference type="Proteomes" id="UP001148838">
    <property type="component" value="Unassembled WGS sequence"/>
</dbReference>
<name>A0ABQ8TT68_PERAM</name>
<dbReference type="EMBL" id="JAJSOF020000003">
    <property type="protein sequence ID" value="KAJ4449041.1"/>
    <property type="molecule type" value="Genomic_DNA"/>
</dbReference>
<organism evidence="1 2">
    <name type="scientific">Periplaneta americana</name>
    <name type="common">American cockroach</name>
    <name type="synonym">Blatta americana</name>
    <dbReference type="NCBI Taxonomy" id="6978"/>
    <lineage>
        <taxon>Eukaryota</taxon>
        <taxon>Metazoa</taxon>
        <taxon>Ecdysozoa</taxon>
        <taxon>Arthropoda</taxon>
        <taxon>Hexapoda</taxon>
        <taxon>Insecta</taxon>
        <taxon>Pterygota</taxon>
        <taxon>Neoptera</taxon>
        <taxon>Polyneoptera</taxon>
        <taxon>Dictyoptera</taxon>
        <taxon>Blattodea</taxon>
        <taxon>Blattoidea</taxon>
        <taxon>Blattidae</taxon>
        <taxon>Blattinae</taxon>
        <taxon>Periplaneta</taxon>
    </lineage>
</organism>
<proteinExistence type="predicted"/>